<feature type="compositionally biased region" description="Polar residues" evidence="1">
    <location>
        <begin position="10"/>
        <end position="24"/>
    </location>
</feature>
<feature type="compositionally biased region" description="Polar residues" evidence="1">
    <location>
        <begin position="74"/>
        <end position="93"/>
    </location>
</feature>
<sequence>MAQARISLPSKITYSQSNPASLAQSDHGAKTPGNNKGAFITDKSKSIASSAAVEEEVGSEVQVPSEPDADSEDNLPSQSVPRTSRSDDGQSSELLMGGHSEWPSGSAPLRTGADPIPSSPDALRLPFNLSGANHEPESLVIGYPILVPAELGDTVWERGVDEEDIFLPRDEHSGGVLHSFCDDSYWSFLRSTTPDSKFGQVDSRTQEEPSAVRARDFAFALALEYERERCLDRFADGASYASVLEQHFGMDMDWSAPQMSIRKRATEPFIFAHQYIREDYDVASTSPSARKSIKAVFERGRSQSPKVLCDHAPADHVSIAFIACAETSPASDTRRRSTQADESSGQREGLRRLSPQKSMRGPLSSTSPSRTSPERQAIITGEEFRKVVCAAAAPPVFEVDSHAISCQSPLARSRASSSAFSRGSSPIRSSSRSPSQSSSSSDSSYVPSDAEDTSGASQKWKSRQQAKPQAVKGDKARWQDGIPSSAVAGEKRKRATLASRQPPSTKTNINRASTSIPKRPRVYAVDRHGDIHCPWPDCSHSASVLQMRHHLSKKHRHDAPSCYWPGCQTKHFSSAPRHIDDHHLKIEWVCPACHSTFKSERSGNRHIRQSCEAWQGANVEEVKENWISDDDGQQSTRSELKSLGNERVVDERPNKHRRI</sequence>
<gene>
    <name evidence="2" type="ORF">LAESUDRAFT_729316</name>
</gene>
<feature type="region of interest" description="Disordered" evidence="1">
    <location>
        <begin position="410"/>
        <end position="512"/>
    </location>
</feature>
<dbReference type="Proteomes" id="UP000076871">
    <property type="component" value="Unassembled WGS sequence"/>
</dbReference>
<dbReference type="EMBL" id="KV427645">
    <property type="protein sequence ID" value="KZT03282.1"/>
    <property type="molecule type" value="Genomic_DNA"/>
</dbReference>
<feature type="compositionally biased region" description="Polar residues" evidence="1">
    <location>
        <begin position="454"/>
        <end position="467"/>
    </location>
</feature>
<organism evidence="2 3">
    <name type="scientific">Laetiporus sulphureus 93-53</name>
    <dbReference type="NCBI Taxonomy" id="1314785"/>
    <lineage>
        <taxon>Eukaryota</taxon>
        <taxon>Fungi</taxon>
        <taxon>Dikarya</taxon>
        <taxon>Basidiomycota</taxon>
        <taxon>Agaricomycotina</taxon>
        <taxon>Agaricomycetes</taxon>
        <taxon>Polyporales</taxon>
        <taxon>Laetiporus</taxon>
    </lineage>
</organism>
<dbReference type="RefSeq" id="XP_040761022.1">
    <property type="nucleotide sequence ID" value="XM_040909613.1"/>
</dbReference>
<feature type="compositionally biased region" description="Low complexity" evidence="1">
    <location>
        <begin position="410"/>
        <end position="448"/>
    </location>
</feature>
<protein>
    <submittedName>
        <fullName evidence="2">Uncharacterized protein</fullName>
    </submittedName>
</protein>
<dbReference type="InParanoid" id="A0A165CR80"/>
<evidence type="ECO:0000256" key="1">
    <source>
        <dbReference type="SAM" id="MobiDB-lite"/>
    </source>
</evidence>
<keyword evidence="3" id="KW-1185">Reference proteome</keyword>
<evidence type="ECO:0000313" key="2">
    <source>
        <dbReference type="EMBL" id="KZT03282.1"/>
    </source>
</evidence>
<evidence type="ECO:0000313" key="3">
    <source>
        <dbReference type="Proteomes" id="UP000076871"/>
    </source>
</evidence>
<reference evidence="2 3" key="1">
    <citation type="journal article" date="2016" name="Mol. Biol. Evol.">
        <title>Comparative Genomics of Early-Diverging Mushroom-Forming Fungi Provides Insights into the Origins of Lignocellulose Decay Capabilities.</title>
        <authorList>
            <person name="Nagy L.G."/>
            <person name="Riley R."/>
            <person name="Tritt A."/>
            <person name="Adam C."/>
            <person name="Daum C."/>
            <person name="Floudas D."/>
            <person name="Sun H."/>
            <person name="Yadav J.S."/>
            <person name="Pangilinan J."/>
            <person name="Larsson K.H."/>
            <person name="Matsuura K."/>
            <person name="Barry K."/>
            <person name="Labutti K."/>
            <person name="Kuo R."/>
            <person name="Ohm R.A."/>
            <person name="Bhattacharya S.S."/>
            <person name="Shirouzu T."/>
            <person name="Yoshinaga Y."/>
            <person name="Martin F.M."/>
            <person name="Grigoriev I.V."/>
            <person name="Hibbett D.S."/>
        </authorList>
    </citation>
    <scope>NUCLEOTIDE SEQUENCE [LARGE SCALE GENOMIC DNA]</scope>
    <source>
        <strain evidence="2 3">93-53</strain>
    </source>
</reference>
<accession>A0A165CR80</accession>
<dbReference type="AlphaFoldDB" id="A0A165CR80"/>
<dbReference type="GeneID" id="63826642"/>
<feature type="compositionally biased region" description="Polar residues" evidence="1">
    <location>
        <begin position="498"/>
        <end position="512"/>
    </location>
</feature>
<feature type="region of interest" description="Disordered" evidence="1">
    <location>
        <begin position="330"/>
        <end position="375"/>
    </location>
</feature>
<proteinExistence type="predicted"/>
<feature type="region of interest" description="Disordered" evidence="1">
    <location>
        <begin position="627"/>
        <end position="659"/>
    </location>
</feature>
<feature type="compositionally biased region" description="Low complexity" evidence="1">
    <location>
        <begin position="364"/>
        <end position="375"/>
    </location>
</feature>
<feature type="region of interest" description="Disordered" evidence="1">
    <location>
        <begin position="1"/>
        <end position="118"/>
    </location>
</feature>
<name>A0A165CR80_9APHY</name>
<feature type="compositionally biased region" description="Basic and acidic residues" evidence="1">
    <location>
        <begin position="332"/>
        <end position="351"/>
    </location>
</feature>